<feature type="signal peptide" evidence="2">
    <location>
        <begin position="1"/>
        <end position="24"/>
    </location>
</feature>
<dbReference type="KEGG" id="spib:G8759_07750"/>
<dbReference type="SUPFAM" id="SSF49265">
    <property type="entry name" value="Fibronectin type III"/>
    <property type="match status" value="7"/>
</dbReference>
<reference evidence="4 5" key="1">
    <citation type="submission" date="2020-03" db="EMBL/GenBank/DDBJ databases">
        <authorList>
            <person name="Kim M.K."/>
        </authorList>
    </citation>
    <scope>NUCLEOTIDE SEQUENCE [LARGE SCALE GENOMIC DNA]</scope>
    <source>
        <strain evidence="4 5">BT328</strain>
    </source>
</reference>
<dbReference type="InterPro" id="IPR024079">
    <property type="entry name" value="MetalloPept_cat_dom_sf"/>
</dbReference>
<dbReference type="InterPro" id="IPR013783">
    <property type="entry name" value="Ig-like_fold"/>
</dbReference>
<dbReference type="Gene3D" id="3.40.390.10">
    <property type="entry name" value="Collagenase (Catalytic Domain)"/>
    <property type="match status" value="1"/>
</dbReference>
<dbReference type="EMBL" id="CP050063">
    <property type="protein sequence ID" value="QIP12524.1"/>
    <property type="molecule type" value="Genomic_DNA"/>
</dbReference>
<protein>
    <recommendedName>
        <fullName evidence="3">Fibronectin type-III domain-containing protein</fullName>
    </recommendedName>
</protein>
<proteinExistence type="predicted"/>
<dbReference type="SUPFAM" id="SSF55486">
    <property type="entry name" value="Metalloproteases ('zincins'), catalytic domain"/>
    <property type="match status" value="1"/>
</dbReference>
<feature type="domain" description="Fibronectin type-III" evidence="3">
    <location>
        <begin position="773"/>
        <end position="858"/>
    </location>
</feature>
<feature type="domain" description="Fibronectin type-III" evidence="3">
    <location>
        <begin position="678"/>
        <end position="772"/>
    </location>
</feature>
<keyword evidence="5" id="KW-1185">Reference proteome</keyword>
<feature type="domain" description="Fibronectin type-III" evidence="3">
    <location>
        <begin position="416"/>
        <end position="504"/>
    </location>
</feature>
<feature type="domain" description="Fibronectin type-III" evidence="3">
    <location>
        <begin position="1145"/>
        <end position="1233"/>
    </location>
</feature>
<name>A0A6G9AJK7_9BACT</name>
<dbReference type="Pfam" id="PF00041">
    <property type="entry name" value="fn3"/>
    <property type="match status" value="2"/>
</dbReference>
<sequence length="1398" mass="152876">MTKYATFLLIFGLLGFIKARTSWAQTGPTSNSALCGTVDLTPAQALSLVQQANLALQEKRASGAVFTNITYIPIRPHIVRRSDGSGGLSLANLNRMMAATNSYYLLNGFGIQFYFAGTTPDYIDNDGLFNSFPYPEGSTVDGRDAANAMNQYYIHSFSASVGGYAYYPANNIVTTRSFIGVFNNTEADINDASNRIIPHELGHNFNLYHTFGNNNGNATTTELVTRGAGANCTTDGDLICDTPADPYGMYGADVTYVNNCPQYNPNSFAHDAHNEYYTPSITNLMSYYFPCTHDFTPGQYDRMQAGLALRQTHTTYTLDAPATNVAPVSNLTANFTLTSIVLNWQDNANNEMGYFIERSTSPTSGFACIGGVGPDVTTFTDIKFDNRTIYYYRIRPSNTTTGSFSSTANVDTTIPSVTGLNTNNITANSAVLSWNSLGSGLTYDVQWRAVGNATWTTVSNITGISNSLFGLTPGTAYEWQVKASASTAYSGPIGFSTPCTAPQNLYYSPSRTVASLYWFGTGSPTYTLQWRQQGTANWTTVTGITNSTYSLTGLTSSTAYEWQVQSVCSLTASSTYAGPQSFTTLSCQAPTNLNAISKSISAQLNWYSNVDPGQTFELRYRPVGAVTWTSVASLTTTTYSLTGLTNNIQYEWQVRSICSITESSDYSFPNTFTTFCLAITGLTANPTTTSANLYWGYAGIPEPSSVYELQYRPVGNPNWMTTIGYNSGSSYNSRTLTDLLANTAYEARIRTLCSPGVNTDYSTIVTFTTGCYAPASNSLYISNTYSSFVQLQWSVTTDASSAFDLRYRTVGATDWSILNGITTQYYSLTGLNGNTQYEWQIRTVCSPSTSSTFTPGPNFTTNCHIPSGLYALAKLKSATLNWSSDESGSSYDARYRQVGTTDWTTVSNLTSSSVAITGLISNISYEWQVRVRCANGSYSDFSGLNTFNTAPCSLPYNLVASVSYNGARLSWSFDNADANTRYEIQYRPTMDFANPGWNTLSNLTSNNGNGYVDISGLIYNRFYEWQIRTLCSPTESTVFSASSYFATQCETPTNLNVTTTPTTARLNWSFQRADADTRYEARYRVVGTTNWVFVGNLTSDTGVGYVDITGLTNNTQYEWQIRTLCSVTNGSSFTPLATFSTQCSVPTGLVANVLINSATLFWTQLSGAVGNYEVRYRLTGTTGWTTISNVTSTSTAISGLTANTVYDWQVRTLCGNNVASDFSDIRSFLTNSCNTPVSLYTSNLTTTSARINWSFYSATAETRYEARYRAVGTTDWATLSNLTSLLGSGYFDLTGLTETGPYEWQIRTICSPSESSAFSSSVTFRTLSPCQSMYTIKTGLWTDPAIWSCGRLPLSSDIVEIRHFVTVPANLIVFAKKVSIDSGQRLIYSLNTQLKTGF</sequence>
<feature type="domain" description="Fibronectin type-III" evidence="3">
    <location>
        <begin position="1051"/>
        <end position="1144"/>
    </location>
</feature>
<evidence type="ECO:0000313" key="5">
    <source>
        <dbReference type="Proteomes" id="UP000501802"/>
    </source>
</evidence>
<dbReference type="PANTHER" id="PTHR46708">
    <property type="entry name" value="TENASCIN"/>
    <property type="match status" value="1"/>
</dbReference>
<dbReference type="InterPro" id="IPR050991">
    <property type="entry name" value="ECM_Regulatory_Proteins"/>
</dbReference>
<evidence type="ECO:0000313" key="4">
    <source>
        <dbReference type="EMBL" id="QIP12524.1"/>
    </source>
</evidence>
<keyword evidence="1" id="KW-0677">Repeat</keyword>
<dbReference type="InterPro" id="IPR003961">
    <property type="entry name" value="FN3_dom"/>
</dbReference>
<feature type="chain" id="PRO_5026293598" description="Fibronectin type-III domain-containing protein" evidence="2">
    <location>
        <begin position="25"/>
        <end position="1398"/>
    </location>
</feature>
<dbReference type="PANTHER" id="PTHR46708:SF2">
    <property type="entry name" value="FIBRONECTIN TYPE-III DOMAIN-CONTAINING PROTEIN"/>
    <property type="match status" value="1"/>
</dbReference>
<organism evidence="4 5">
    <name type="scientific">Spirosoma aureum</name>
    <dbReference type="NCBI Taxonomy" id="2692134"/>
    <lineage>
        <taxon>Bacteria</taxon>
        <taxon>Pseudomonadati</taxon>
        <taxon>Bacteroidota</taxon>
        <taxon>Cytophagia</taxon>
        <taxon>Cytophagales</taxon>
        <taxon>Cytophagaceae</taxon>
        <taxon>Spirosoma</taxon>
    </lineage>
</organism>
<dbReference type="Gene3D" id="2.60.40.10">
    <property type="entry name" value="Immunoglobulins"/>
    <property type="match status" value="11"/>
</dbReference>
<feature type="domain" description="Fibronectin type-III" evidence="3">
    <location>
        <begin position="589"/>
        <end position="677"/>
    </location>
</feature>
<dbReference type="PROSITE" id="PS50853">
    <property type="entry name" value="FN3"/>
    <property type="match status" value="8"/>
</dbReference>
<gene>
    <name evidence="4" type="ORF">G8759_07750</name>
</gene>
<dbReference type="GO" id="GO:0008237">
    <property type="term" value="F:metallopeptidase activity"/>
    <property type="evidence" value="ECO:0007669"/>
    <property type="project" value="InterPro"/>
</dbReference>
<dbReference type="InterPro" id="IPR036116">
    <property type="entry name" value="FN3_sf"/>
</dbReference>
<evidence type="ECO:0000259" key="3">
    <source>
        <dbReference type="PROSITE" id="PS50853"/>
    </source>
</evidence>
<dbReference type="Proteomes" id="UP000501802">
    <property type="component" value="Chromosome"/>
</dbReference>
<evidence type="ECO:0000256" key="1">
    <source>
        <dbReference type="ARBA" id="ARBA00022737"/>
    </source>
</evidence>
<feature type="domain" description="Fibronectin type-III" evidence="3">
    <location>
        <begin position="1235"/>
        <end position="1329"/>
    </location>
</feature>
<feature type="domain" description="Fibronectin type-III" evidence="3">
    <location>
        <begin position="865"/>
        <end position="952"/>
    </location>
</feature>
<evidence type="ECO:0000256" key="2">
    <source>
        <dbReference type="SAM" id="SignalP"/>
    </source>
</evidence>
<dbReference type="SMART" id="SM00060">
    <property type="entry name" value="FN3"/>
    <property type="match status" value="11"/>
</dbReference>
<dbReference type="CDD" id="cd00063">
    <property type="entry name" value="FN3"/>
    <property type="match status" value="5"/>
</dbReference>
<accession>A0A6G9AJK7</accession>
<keyword evidence="2" id="KW-0732">Signal</keyword>